<reference evidence="1 2" key="1">
    <citation type="journal article" date="2014" name="Syst. Appl. Microbiol.">
        <title>Microsymbionts of Phaseolus vulgaris in acid and alkaline soils of Mexico.</title>
        <authorList>
            <person name="Verastegui-Valdes M.M."/>
            <person name="Zhang Y.J."/>
            <person name="Rivera-Orduna F.N."/>
            <person name="Cheng H.P."/>
            <person name="Sui X.H."/>
            <person name="Wang E.T."/>
        </authorList>
    </citation>
    <scope>NUCLEOTIDE SEQUENCE [LARGE SCALE GENOMIC DNA]</scope>
    <source>
        <strain evidence="1 2">FG01</strain>
    </source>
</reference>
<accession>A0A2S3YNT7</accession>
<evidence type="ECO:0000313" key="1">
    <source>
        <dbReference type="EMBL" id="POH32539.1"/>
    </source>
</evidence>
<evidence type="ECO:0000313" key="2">
    <source>
        <dbReference type="Proteomes" id="UP000237511"/>
    </source>
</evidence>
<protein>
    <submittedName>
        <fullName evidence="1">Uncharacterized protein</fullName>
    </submittedName>
</protein>
<dbReference type="AlphaFoldDB" id="A0A2S3YNT7"/>
<organism evidence="1 2">
    <name type="scientific">Sinorhizobium americanum</name>
    <dbReference type="NCBI Taxonomy" id="194963"/>
    <lineage>
        <taxon>Bacteria</taxon>
        <taxon>Pseudomonadati</taxon>
        <taxon>Pseudomonadota</taxon>
        <taxon>Alphaproteobacteria</taxon>
        <taxon>Hyphomicrobiales</taxon>
        <taxon>Rhizobiaceae</taxon>
        <taxon>Sinorhizobium/Ensifer group</taxon>
        <taxon>Sinorhizobium</taxon>
    </lineage>
</organism>
<sequence>MSRVRVGRARLAMALPQHRKQLLSIKSAELDDLFERRCRKSVRDNAARTMPPPIGSLPITICEHVSQGFLPPYARLEQVDQPLREYFRFFAVGPELSKLQFAVENSLQQTEVVRSERRFISDLAGRIHDATPSTEAKAQRPFFKLLSG</sequence>
<name>A0A2S3YNT7_9HYPH</name>
<gene>
    <name evidence="1" type="ORF">ATY31_11375</name>
</gene>
<dbReference type="Proteomes" id="UP000237511">
    <property type="component" value="Unassembled WGS sequence"/>
</dbReference>
<dbReference type="EMBL" id="LODU01000025">
    <property type="protein sequence ID" value="POH32539.1"/>
    <property type="molecule type" value="Genomic_DNA"/>
</dbReference>
<comment type="caution">
    <text evidence="1">The sequence shown here is derived from an EMBL/GenBank/DDBJ whole genome shotgun (WGS) entry which is preliminary data.</text>
</comment>
<proteinExistence type="predicted"/>